<dbReference type="OrthoDB" id="3021178at2759"/>
<dbReference type="InterPro" id="IPR046528">
    <property type="entry name" value="DUF6593"/>
</dbReference>
<gene>
    <name evidence="2" type="ORF">GYMLUDRAFT_47805</name>
</gene>
<name>A0A0D0AY84_9AGAR</name>
<sequence length="186" mass="21094">MPDYYLTKNSTYDTTIVRRGDNVVEWIIEGFPNATVYKSPNRQPIGIIKLRSFQEDTVEIRGKSVLPQRAVESNPFSNSREFHASNGRRYKWKSRHPGWELFTQDGRHTLVARFNHKSIFVDPQALEIADEVIATLFYLRQLSLRRARNSSMSANLTAQALNQAQMANQAQLSSIQASAGSPSGFC</sequence>
<feature type="domain" description="DUF6593" evidence="1">
    <location>
        <begin position="33"/>
        <end position="141"/>
    </location>
</feature>
<proteinExistence type="predicted"/>
<dbReference type="EMBL" id="KN834805">
    <property type="protein sequence ID" value="KIK55590.1"/>
    <property type="molecule type" value="Genomic_DNA"/>
</dbReference>
<protein>
    <submittedName>
        <fullName evidence="2">Unplaced genomic scaffold GYMLUscaffold_57, whole genome shotgun sequence</fullName>
    </submittedName>
</protein>
<reference evidence="2 3" key="1">
    <citation type="submission" date="2014-04" db="EMBL/GenBank/DDBJ databases">
        <title>Evolutionary Origins and Diversification of the Mycorrhizal Mutualists.</title>
        <authorList>
            <consortium name="DOE Joint Genome Institute"/>
            <consortium name="Mycorrhizal Genomics Consortium"/>
            <person name="Kohler A."/>
            <person name="Kuo A."/>
            <person name="Nagy L.G."/>
            <person name="Floudas D."/>
            <person name="Copeland A."/>
            <person name="Barry K.W."/>
            <person name="Cichocki N."/>
            <person name="Veneault-Fourrey C."/>
            <person name="LaButti K."/>
            <person name="Lindquist E.A."/>
            <person name="Lipzen A."/>
            <person name="Lundell T."/>
            <person name="Morin E."/>
            <person name="Murat C."/>
            <person name="Riley R."/>
            <person name="Ohm R."/>
            <person name="Sun H."/>
            <person name="Tunlid A."/>
            <person name="Henrissat B."/>
            <person name="Grigoriev I.V."/>
            <person name="Hibbett D.S."/>
            <person name="Martin F."/>
        </authorList>
    </citation>
    <scope>NUCLEOTIDE SEQUENCE [LARGE SCALE GENOMIC DNA]</scope>
    <source>
        <strain evidence="2 3">FD-317 M1</strain>
    </source>
</reference>
<dbReference type="Proteomes" id="UP000053593">
    <property type="component" value="Unassembled WGS sequence"/>
</dbReference>
<dbReference type="Pfam" id="PF20236">
    <property type="entry name" value="DUF6593"/>
    <property type="match status" value="1"/>
</dbReference>
<organism evidence="2 3">
    <name type="scientific">Collybiopsis luxurians FD-317 M1</name>
    <dbReference type="NCBI Taxonomy" id="944289"/>
    <lineage>
        <taxon>Eukaryota</taxon>
        <taxon>Fungi</taxon>
        <taxon>Dikarya</taxon>
        <taxon>Basidiomycota</taxon>
        <taxon>Agaricomycotina</taxon>
        <taxon>Agaricomycetes</taxon>
        <taxon>Agaricomycetidae</taxon>
        <taxon>Agaricales</taxon>
        <taxon>Marasmiineae</taxon>
        <taxon>Omphalotaceae</taxon>
        <taxon>Collybiopsis</taxon>
        <taxon>Collybiopsis luxurians</taxon>
    </lineage>
</organism>
<evidence type="ECO:0000313" key="2">
    <source>
        <dbReference type="EMBL" id="KIK55590.1"/>
    </source>
</evidence>
<accession>A0A0D0AY84</accession>
<evidence type="ECO:0000313" key="3">
    <source>
        <dbReference type="Proteomes" id="UP000053593"/>
    </source>
</evidence>
<keyword evidence="3" id="KW-1185">Reference proteome</keyword>
<dbReference type="HOGENOM" id="CLU_1454583_0_0_1"/>
<dbReference type="AlphaFoldDB" id="A0A0D0AY84"/>
<evidence type="ECO:0000259" key="1">
    <source>
        <dbReference type="Pfam" id="PF20236"/>
    </source>
</evidence>